<dbReference type="GO" id="GO:0015074">
    <property type="term" value="P:DNA integration"/>
    <property type="evidence" value="ECO:0007669"/>
    <property type="project" value="InterPro"/>
</dbReference>
<evidence type="ECO:0000313" key="5">
    <source>
        <dbReference type="Proteomes" id="UP000315914"/>
    </source>
</evidence>
<dbReference type="PROSITE" id="PS51898">
    <property type="entry name" value="TYR_RECOMBINASE"/>
    <property type="match status" value="1"/>
</dbReference>
<keyword evidence="5" id="KW-1185">Reference proteome</keyword>
<dbReference type="AlphaFoldDB" id="A0A560JYG0"/>
<evidence type="ECO:0000256" key="1">
    <source>
        <dbReference type="ARBA" id="ARBA00023172"/>
    </source>
</evidence>
<evidence type="ECO:0000313" key="4">
    <source>
        <dbReference type="EMBL" id="TWB76125.1"/>
    </source>
</evidence>
<dbReference type="InterPro" id="IPR013762">
    <property type="entry name" value="Integrase-like_cat_sf"/>
</dbReference>
<feature type="domain" description="Tyr recombinase" evidence="3">
    <location>
        <begin position="158"/>
        <end position="326"/>
    </location>
</feature>
<accession>A0A560JYG0</accession>
<dbReference type="Gene3D" id="1.10.443.10">
    <property type="entry name" value="Intergrase catalytic core"/>
    <property type="match status" value="1"/>
</dbReference>
<dbReference type="STRING" id="1399419.A5906_26335"/>
<dbReference type="EMBL" id="VITW01000004">
    <property type="protein sequence ID" value="TWB76125.1"/>
    <property type="molecule type" value="Genomic_DNA"/>
</dbReference>
<comment type="caution">
    <text evidence="4">The sequence shown here is derived from an EMBL/GenBank/DDBJ whole genome shotgun (WGS) entry which is preliminary data.</text>
</comment>
<proteinExistence type="predicted"/>
<dbReference type="InterPro" id="IPR011010">
    <property type="entry name" value="DNA_brk_join_enz"/>
</dbReference>
<gene>
    <name evidence="4" type="ORF">FBZ95_104305</name>
</gene>
<feature type="region of interest" description="Disordered" evidence="2">
    <location>
        <begin position="331"/>
        <end position="357"/>
    </location>
</feature>
<reference evidence="4 5" key="1">
    <citation type="submission" date="2019-06" db="EMBL/GenBank/DDBJ databases">
        <title>Genomic Encyclopedia of Type Strains, Phase IV (KMG-V): Genome sequencing to study the core and pangenomes of soil and plant-associated prokaryotes.</title>
        <authorList>
            <person name="Whitman W."/>
        </authorList>
    </citation>
    <scope>NUCLEOTIDE SEQUENCE [LARGE SCALE GENOMIC DNA]</scope>
    <source>
        <strain evidence="4 5">BR 10556</strain>
    </source>
</reference>
<dbReference type="GO" id="GO:0006310">
    <property type="term" value="P:DNA recombination"/>
    <property type="evidence" value="ECO:0007669"/>
    <property type="project" value="UniProtKB-KW"/>
</dbReference>
<evidence type="ECO:0000259" key="3">
    <source>
        <dbReference type="PROSITE" id="PS51898"/>
    </source>
</evidence>
<dbReference type="GO" id="GO:0003677">
    <property type="term" value="F:DNA binding"/>
    <property type="evidence" value="ECO:0007669"/>
    <property type="project" value="InterPro"/>
</dbReference>
<organism evidence="4 5">
    <name type="scientific">Bradyrhizobium sacchari</name>
    <dbReference type="NCBI Taxonomy" id="1399419"/>
    <lineage>
        <taxon>Bacteria</taxon>
        <taxon>Pseudomonadati</taxon>
        <taxon>Pseudomonadota</taxon>
        <taxon>Alphaproteobacteria</taxon>
        <taxon>Hyphomicrobiales</taxon>
        <taxon>Nitrobacteraceae</taxon>
        <taxon>Bradyrhizobium</taxon>
    </lineage>
</organism>
<evidence type="ECO:0000256" key="2">
    <source>
        <dbReference type="SAM" id="MobiDB-lite"/>
    </source>
</evidence>
<dbReference type="RefSeq" id="WP_080134682.1">
    <property type="nucleotide sequence ID" value="NZ_LWIG01000007.1"/>
</dbReference>
<feature type="compositionally biased region" description="Polar residues" evidence="2">
    <location>
        <begin position="342"/>
        <end position="351"/>
    </location>
</feature>
<dbReference type="Proteomes" id="UP000315914">
    <property type="component" value="Unassembled WGS sequence"/>
</dbReference>
<protein>
    <submittedName>
        <fullName evidence="4">Phage integrase family protein</fullName>
    </submittedName>
</protein>
<sequence length="357" mass="39310">MTSNEVEAAAGGHGYETQHGKPVFYLRRPGLPKARLHGFPGSPEFLAEYEAAKATLPETVNAGLVSYYQSTAFTTGLAKSTQQQRRAILERFREDHGDKRVALLHSMALQNIINKKTPNAQRSFKKARRGFIDHCLSLGMIKVDPLPGLKFARTKKTGGFHTWTEDEVRQYKERHPPGTKARLALGLLLNTGHARSDVTRMGRQHVKNGWLSMRRQKTNVAFDIPLLPDLVAEIGRHEQTDQLAFLTTEAGDPFAAAGFGNWFADRCREAGVPGRAHGLRKAAAVHHALNDATAPQLMAWFGWRTIGEAQRYIEEANRIKLAESAGAKIISATPVGSPPNPVSQNDQQAINRTGAGK</sequence>
<name>A0A560JYG0_9BRAD</name>
<dbReference type="SUPFAM" id="SSF56349">
    <property type="entry name" value="DNA breaking-rejoining enzymes"/>
    <property type="match status" value="1"/>
</dbReference>
<keyword evidence="1" id="KW-0233">DNA recombination</keyword>
<dbReference type="InterPro" id="IPR002104">
    <property type="entry name" value="Integrase_catalytic"/>
</dbReference>
<dbReference type="OrthoDB" id="7873969at2"/>